<dbReference type="GO" id="GO:0016123">
    <property type="term" value="P:xanthophyll biosynthetic process"/>
    <property type="evidence" value="ECO:0007669"/>
    <property type="project" value="TreeGrafter"/>
</dbReference>
<dbReference type="Proteomes" id="UP000256970">
    <property type="component" value="Unassembled WGS sequence"/>
</dbReference>
<protein>
    <recommendedName>
        <fullName evidence="4">beta-carotene 3-hydroxylase</fullName>
        <ecNumber evidence="4">1.14.15.24</ecNumber>
    </recommendedName>
</protein>
<feature type="domain" description="Fatty acid hydroxylase" evidence="6">
    <location>
        <begin position="141"/>
        <end position="271"/>
    </location>
</feature>
<dbReference type="InterPro" id="IPR006694">
    <property type="entry name" value="Fatty_acid_hydroxylase"/>
</dbReference>
<gene>
    <name evidence="7" type="ORF">BQ4739_LOCUS901</name>
</gene>
<dbReference type="GO" id="GO:0009507">
    <property type="term" value="C:chloroplast"/>
    <property type="evidence" value="ECO:0007669"/>
    <property type="project" value="TreeGrafter"/>
</dbReference>
<dbReference type="GO" id="GO:0016119">
    <property type="term" value="P:carotene metabolic process"/>
    <property type="evidence" value="ECO:0007669"/>
    <property type="project" value="TreeGrafter"/>
</dbReference>
<dbReference type="GO" id="GO:0010291">
    <property type="term" value="F:beta-carotene 3-hydroxylase activity"/>
    <property type="evidence" value="ECO:0007669"/>
    <property type="project" value="UniProtKB-EC"/>
</dbReference>
<dbReference type="EMBL" id="FNXT01000059">
    <property type="protein sequence ID" value="SZX60347.1"/>
    <property type="molecule type" value="Genomic_DNA"/>
</dbReference>
<proteinExistence type="inferred from homology"/>
<reference evidence="7 8" key="1">
    <citation type="submission" date="2016-10" db="EMBL/GenBank/DDBJ databases">
        <authorList>
            <person name="Cai Z."/>
        </authorList>
    </citation>
    <scope>NUCLEOTIDE SEQUENCE [LARGE SCALE GENOMIC DNA]</scope>
</reference>
<keyword evidence="2" id="KW-0125">Carotenoid biosynthesis</keyword>
<feature type="transmembrane region" description="Helical" evidence="5">
    <location>
        <begin position="185"/>
        <end position="202"/>
    </location>
</feature>
<dbReference type="AlphaFoldDB" id="A0A383V404"/>
<evidence type="ECO:0000256" key="3">
    <source>
        <dbReference type="ARBA" id="ARBA00023002"/>
    </source>
</evidence>
<comment type="similarity">
    <text evidence="1">Belongs to the sterol desaturase family.</text>
</comment>
<dbReference type="GO" id="GO:0005506">
    <property type="term" value="F:iron ion binding"/>
    <property type="evidence" value="ECO:0007669"/>
    <property type="project" value="InterPro"/>
</dbReference>
<evidence type="ECO:0000256" key="2">
    <source>
        <dbReference type="ARBA" id="ARBA00022746"/>
    </source>
</evidence>
<evidence type="ECO:0000259" key="6">
    <source>
        <dbReference type="Pfam" id="PF04116"/>
    </source>
</evidence>
<evidence type="ECO:0000256" key="1">
    <source>
        <dbReference type="ARBA" id="ARBA00009324"/>
    </source>
</evidence>
<feature type="transmembrane region" description="Helical" evidence="5">
    <location>
        <begin position="87"/>
        <end position="110"/>
    </location>
</feature>
<keyword evidence="5" id="KW-0812">Transmembrane</keyword>
<dbReference type="STRING" id="3088.A0A383V404"/>
<accession>A0A383V404</accession>
<dbReference type="PANTHER" id="PTHR31899">
    <property type="entry name" value="BETA-CAROTENE 3-HYDROXYLASE 1, CHLOROPLASTIC"/>
    <property type="match status" value="1"/>
</dbReference>
<feature type="transmembrane region" description="Helical" evidence="5">
    <location>
        <begin position="122"/>
        <end position="146"/>
    </location>
</feature>
<organism evidence="7 8">
    <name type="scientific">Tetradesmus obliquus</name>
    <name type="common">Green alga</name>
    <name type="synonym">Acutodesmus obliquus</name>
    <dbReference type="NCBI Taxonomy" id="3088"/>
    <lineage>
        <taxon>Eukaryota</taxon>
        <taxon>Viridiplantae</taxon>
        <taxon>Chlorophyta</taxon>
        <taxon>core chlorophytes</taxon>
        <taxon>Chlorophyceae</taxon>
        <taxon>CS clade</taxon>
        <taxon>Sphaeropleales</taxon>
        <taxon>Scenedesmaceae</taxon>
        <taxon>Tetradesmus</taxon>
    </lineage>
</organism>
<feature type="transmembrane region" description="Helical" evidence="5">
    <location>
        <begin position="208"/>
        <end position="229"/>
    </location>
</feature>
<evidence type="ECO:0000313" key="7">
    <source>
        <dbReference type="EMBL" id="SZX60347.1"/>
    </source>
</evidence>
<dbReference type="EC" id="1.14.15.24" evidence="4"/>
<keyword evidence="8" id="KW-1185">Reference proteome</keyword>
<dbReference type="Pfam" id="PF04116">
    <property type="entry name" value="FA_hydroxylase"/>
    <property type="match status" value="1"/>
</dbReference>
<sequence>MVSTNALSCCGSRGLVAAGRPRVGQFKGAVRSALLPGRITQLRAAAEDSVQQDAASQIAQNAQEIAQNIELAQKSASKRLQRRRQQLTYQASAIAATTGVGALAILATYYKFVYHMGGSSDAAAAAAFPWADMAGTLALVVGGVVGMEMWARWAHKALWHDFQPGWALHKSHHEPRIGPFEANDVYAIMNAVPAIALCLYGFLTPTMTGSLCFGAGLGITLFGIAYMFVHDGLVHKRFPTGPIAELPYMKRVTVAHKLHHSEKYNGVPWGLFLGPQELEAIGAGPELDRLVEELEARSGAPSRK</sequence>
<keyword evidence="5" id="KW-1133">Transmembrane helix</keyword>
<keyword evidence="3" id="KW-0560">Oxidoreductase</keyword>
<dbReference type="InterPro" id="IPR045019">
    <property type="entry name" value="BETA-OHASE-like"/>
</dbReference>
<dbReference type="PANTHER" id="PTHR31899:SF9">
    <property type="entry name" value="BETA-CAROTENE 3-HYDROXYLASE 1, CHLOROPLASTIC"/>
    <property type="match status" value="1"/>
</dbReference>
<evidence type="ECO:0000313" key="8">
    <source>
        <dbReference type="Proteomes" id="UP000256970"/>
    </source>
</evidence>
<evidence type="ECO:0000256" key="5">
    <source>
        <dbReference type="SAM" id="Phobius"/>
    </source>
</evidence>
<evidence type="ECO:0000256" key="4">
    <source>
        <dbReference type="ARBA" id="ARBA00026097"/>
    </source>
</evidence>
<name>A0A383V404_TETOB</name>
<keyword evidence="5" id="KW-0472">Membrane</keyword>